<evidence type="ECO:0000256" key="1">
    <source>
        <dbReference type="SAM" id="MobiDB-lite"/>
    </source>
</evidence>
<protein>
    <recommendedName>
        <fullName evidence="5">Cell wall protein</fullName>
    </recommendedName>
</protein>
<dbReference type="PANTHER" id="PTHR38123">
    <property type="entry name" value="CELL WALL SERINE-THREONINE-RICH GALACTOMANNOPROTEIN MP1 (AFU_ORTHOLOGUE AFUA_4G03240)"/>
    <property type="match status" value="1"/>
</dbReference>
<feature type="signal peptide" evidence="2">
    <location>
        <begin position="1"/>
        <end position="19"/>
    </location>
</feature>
<dbReference type="Proteomes" id="UP001055115">
    <property type="component" value="Unassembled WGS sequence"/>
</dbReference>
<name>A0AA37P4H9_9PEZI</name>
<dbReference type="AlphaFoldDB" id="A0AA37P4H9"/>
<evidence type="ECO:0008006" key="5">
    <source>
        <dbReference type="Google" id="ProtNLM"/>
    </source>
</evidence>
<evidence type="ECO:0000313" key="4">
    <source>
        <dbReference type="Proteomes" id="UP001055115"/>
    </source>
</evidence>
<gene>
    <name evidence="3" type="ORF">ColSpa_01437</name>
</gene>
<proteinExistence type="predicted"/>
<evidence type="ECO:0000313" key="3">
    <source>
        <dbReference type="EMBL" id="GKT41256.1"/>
    </source>
</evidence>
<evidence type="ECO:0000256" key="2">
    <source>
        <dbReference type="SAM" id="SignalP"/>
    </source>
</evidence>
<dbReference type="RefSeq" id="XP_049123606.1">
    <property type="nucleotide sequence ID" value="XM_049267649.1"/>
</dbReference>
<comment type="caution">
    <text evidence="3">The sequence shown here is derived from an EMBL/GenBank/DDBJ whole genome shotgun (WGS) entry which is preliminary data.</text>
</comment>
<feature type="compositionally biased region" description="Basic residues" evidence="1">
    <location>
        <begin position="215"/>
        <end position="226"/>
    </location>
</feature>
<accession>A0AA37P4H9</accession>
<sequence length="236" mass="24603">MHAQTLVLGLLGQAVLLLAAPLKPRAVIERRNDLDNIQATLAPIFASLQNVDVAVLGLGTPASAANLLAASQQVQVSLNQATVNVRAIGDLSAAKSLKLRQTTDSLASQTRSTLNDLVARKPILDQLGVSNVALQSLQQQRVATMSLSQALAEKVPRVGQKDATADQISLQAIFNQAIAAFSIPATPGAAVPAPAVPATTPPIMAIAVPPPQRKSSTRRKDKKKAKNNMVDGVALA</sequence>
<reference evidence="3 4" key="1">
    <citation type="submission" date="2022-03" db="EMBL/GenBank/DDBJ databases">
        <title>Genome data of Colletotrichum spp.</title>
        <authorList>
            <person name="Utami Y.D."/>
            <person name="Hiruma K."/>
        </authorList>
    </citation>
    <scope>NUCLEOTIDE SEQUENCE [LARGE SCALE GENOMIC DNA]</scope>
    <source>
        <strain evidence="3 4">MAFF 239500</strain>
    </source>
</reference>
<keyword evidence="4" id="KW-1185">Reference proteome</keyword>
<feature type="chain" id="PRO_5041278719" description="Cell wall protein" evidence="2">
    <location>
        <begin position="20"/>
        <end position="236"/>
    </location>
</feature>
<organism evidence="3 4">
    <name type="scientific">Colletotrichum spaethianum</name>
    <dbReference type="NCBI Taxonomy" id="700344"/>
    <lineage>
        <taxon>Eukaryota</taxon>
        <taxon>Fungi</taxon>
        <taxon>Dikarya</taxon>
        <taxon>Ascomycota</taxon>
        <taxon>Pezizomycotina</taxon>
        <taxon>Sordariomycetes</taxon>
        <taxon>Hypocreomycetidae</taxon>
        <taxon>Glomerellales</taxon>
        <taxon>Glomerellaceae</taxon>
        <taxon>Colletotrichum</taxon>
        <taxon>Colletotrichum spaethianum species complex</taxon>
    </lineage>
</organism>
<dbReference type="EMBL" id="BQXU01000002">
    <property type="protein sequence ID" value="GKT41256.1"/>
    <property type="molecule type" value="Genomic_DNA"/>
</dbReference>
<dbReference type="PANTHER" id="PTHR38123:SF1">
    <property type="entry name" value="HYDROPHOBIC SURFACE BINDING PROTEIN"/>
    <property type="match status" value="1"/>
</dbReference>
<dbReference type="GeneID" id="73322239"/>
<dbReference type="Pfam" id="PF12296">
    <property type="entry name" value="HsbA"/>
    <property type="match status" value="1"/>
</dbReference>
<keyword evidence="2" id="KW-0732">Signal</keyword>
<dbReference type="Gene3D" id="1.20.1280.140">
    <property type="match status" value="1"/>
</dbReference>
<dbReference type="GO" id="GO:0005576">
    <property type="term" value="C:extracellular region"/>
    <property type="evidence" value="ECO:0007669"/>
    <property type="project" value="TreeGrafter"/>
</dbReference>
<dbReference type="InterPro" id="IPR021054">
    <property type="entry name" value="Cell_wall_mannoprotein_1"/>
</dbReference>
<feature type="region of interest" description="Disordered" evidence="1">
    <location>
        <begin position="207"/>
        <end position="236"/>
    </location>
</feature>